<feature type="region of interest" description="Disordered" evidence="5">
    <location>
        <begin position="380"/>
        <end position="400"/>
    </location>
</feature>
<dbReference type="InterPro" id="IPR009003">
    <property type="entry name" value="Peptidase_S1_PA"/>
</dbReference>
<dbReference type="AlphaFoldDB" id="A0A927IBT9"/>
<accession>A0A927IBT9</accession>
<keyword evidence="4 6" id="KW-0472">Membrane</keyword>
<feature type="transmembrane region" description="Helical" evidence="6">
    <location>
        <begin position="103"/>
        <end position="122"/>
    </location>
</feature>
<evidence type="ECO:0000256" key="6">
    <source>
        <dbReference type="SAM" id="Phobius"/>
    </source>
</evidence>
<dbReference type="GO" id="GO:0016020">
    <property type="term" value="C:membrane"/>
    <property type="evidence" value="ECO:0007669"/>
    <property type="project" value="UniProtKB-SubCell"/>
</dbReference>
<keyword evidence="8" id="KW-1185">Reference proteome</keyword>
<dbReference type="InterPro" id="IPR043504">
    <property type="entry name" value="Peptidase_S1_PA_chymotrypsin"/>
</dbReference>
<keyword evidence="3 6" id="KW-1133">Transmembrane helix</keyword>
<comment type="subcellular location">
    <subcellularLocation>
        <location evidence="1">Membrane</location>
        <topology evidence="1">Multi-pass membrane protein</topology>
    </subcellularLocation>
</comment>
<reference evidence="7" key="1">
    <citation type="submission" date="2020-09" db="EMBL/GenBank/DDBJ databases">
        <title>Secondary metabolite and genome analysis of marine Streptomyces chumphonensis KK1-2T.</title>
        <authorList>
            <person name="Phongsopitanun W."/>
            <person name="Kanchanasin P."/>
            <person name="Pittayakhajonwut P."/>
            <person name="Suwanborirux K."/>
            <person name="Tanasupawat S."/>
        </authorList>
    </citation>
    <scope>NUCLEOTIDE SEQUENCE</scope>
    <source>
        <strain evidence="7">KK1-2</strain>
    </source>
</reference>
<dbReference type="RefSeq" id="WP_191208637.1">
    <property type="nucleotide sequence ID" value="NZ_BAABKL010000032.1"/>
</dbReference>
<dbReference type="PRINTS" id="PR00834">
    <property type="entry name" value="PROTEASES2C"/>
</dbReference>
<dbReference type="InterPro" id="IPR003825">
    <property type="entry name" value="Colicin-V_CvpA"/>
</dbReference>
<dbReference type="SUPFAM" id="SSF50494">
    <property type="entry name" value="Trypsin-like serine proteases"/>
    <property type="match status" value="1"/>
</dbReference>
<dbReference type="PANTHER" id="PTHR43019:SF23">
    <property type="entry name" value="PROTEASE DO-LIKE 5, CHLOROPLASTIC"/>
    <property type="match status" value="1"/>
</dbReference>
<dbReference type="Gene3D" id="2.40.10.10">
    <property type="entry name" value="Trypsin-like serine proteases"/>
    <property type="match status" value="2"/>
</dbReference>
<feature type="transmembrane region" description="Helical" evidence="6">
    <location>
        <begin position="57"/>
        <end position="83"/>
    </location>
</feature>
<dbReference type="NCBIfam" id="NF033740">
    <property type="entry name" value="MarP_fam_protase"/>
    <property type="match status" value="1"/>
</dbReference>
<evidence type="ECO:0000256" key="4">
    <source>
        <dbReference type="ARBA" id="ARBA00023136"/>
    </source>
</evidence>
<evidence type="ECO:0000256" key="5">
    <source>
        <dbReference type="SAM" id="MobiDB-lite"/>
    </source>
</evidence>
<evidence type="ECO:0000256" key="2">
    <source>
        <dbReference type="ARBA" id="ARBA00022692"/>
    </source>
</evidence>
<name>A0A927IBT9_9ACTN</name>
<proteinExistence type="predicted"/>
<sequence length="400" mass="40825">MNLIDVVLLLAAVAFAASGYQRGLVAALVSLAGFVGGAVVGVWLLPFTLGFVERGSGAATVTAVLTVLLPAGAGHALAARLGWELRGALRWAPVRWLDGVGGALANAVAVLLVGWVAASVLVTSPSPEVSGAVRGSTVLGAVQDRMPEAAPTWFSRATNALTTAGFPRVFNPFESEPVTGVPEPTGDEVTEAATVAAQRGSVKVEGVALVDGRRQGQEGSGFVYADRRVMTNAHVVAGVDRPTVRVGGVGPALSATVVHFDPDIDVAVLRVPELEATPLEFTSEVSRGDPAVVAGYPENGGLDLQAATVAGEVTARGQDIYNAGMVTREIHPLRGTVRPGNSGGPLLTPDGRVYGVVFARSVTDPDTGYALTADQVRRAAEAGDASTAPVDTGDRAASLG</sequence>
<dbReference type="GO" id="GO:0009403">
    <property type="term" value="P:toxin biosynthetic process"/>
    <property type="evidence" value="ECO:0007669"/>
    <property type="project" value="InterPro"/>
</dbReference>
<dbReference type="GO" id="GO:0006508">
    <property type="term" value="P:proteolysis"/>
    <property type="evidence" value="ECO:0007669"/>
    <property type="project" value="UniProtKB-KW"/>
</dbReference>
<dbReference type="Proteomes" id="UP000632289">
    <property type="component" value="Unassembled WGS sequence"/>
</dbReference>
<keyword evidence="2 6" id="KW-0812">Transmembrane</keyword>
<keyword evidence="7" id="KW-0378">Hydrolase</keyword>
<dbReference type="InterPro" id="IPR001940">
    <property type="entry name" value="Peptidase_S1C"/>
</dbReference>
<evidence type="ECO:0000256" key="3">
    <source>
        <dbReference type="ARBA" id="ARBA00022989"/>
    </source>
</evidence>
<dbReference type="InterPro" id="IPR047680">
    <property type="entry name" value="MarP-like"/>
</dbReference>
<dbReference type="PANTHER" id="PTHR43019">
    <property type="entry name" value="SERINE ENDOPROTEASE DEGS"/>
    <property type="match status" value="1"/>
</dbReference>
<protein>
    <submittedName>
        <fullName evidence="7">MarP family serine protease</fullName>
    </submittedName>
</protein>
<dbReference type="EMBL" id="JACXYU010000002">
    <property type="protein sequence ID" value="MBD3931352.1"/>
    <property type="molecule type" value="Genomic_DNA"/>
</dbReference>
<feature type="transmembrane region" description="Helical" evidence="6">
    <location>
        <begin position="26"/>
        <end position="45"/>
    </location>
</feature>
<keyword evidence="7" id="KW-0645">Protease</keyword>
<evidence type="ECO:0000256" key="1">
    <source>
        <dbReference type="ARBA" id="ARBA00004141"/>
    </source>
</evidence>
<evidence type="ECO:0000313" key="8">
    <source>
        <dbReference type="Proteomes" id="UP000632289"/>
    </source>
</evidence>
<dbReference type="Pfam" id="PF02674">
    <property type="entry name" value="Colicin_V"/>
    <property type="match status" value="1"/>
</dbReference>
<comment type="caution">
    <text evidence="7">The sequence shown here is derived from an EMBL/GenBank/DDBJ whole genome shotgun (WGS) entry which is preliminary data.</text>
</comment>
<dbReference type="GO" id="GO:0004252">
    <property type="term" value="F:serine-type endopeptidase activity"/>
    <property type="evidence" value="ECO:0007669"/>
    <property type="project" value="InterPro"/>
</dbReference>
<gene>
    <name evidence="7" type="ORF">IF129_07220</name>
</gene>
<organism evidence="7 8">
    <name type="scientific">Streptomyces chumphonensis</name>
    <dbReference type="NCBI Taxonomy" id="1214925"/>
    <lineage>
        <taxon>Bacteria</taxon>
        <taxon>Bacillati</taxon>
        <taxon>Actinomycetota</taxon>
        <taxon>Actinomycetes</taxon>
        <taxon>Kitasatosporales</taxon>
        <taxon>Streptomycetaceae</taxon>
        <taxon>Streptomyces</taxon>
    </lineage>
</organism>
<evidence type="ECO:0000313" key="7">
    <source>
        <dbReference type="EMBL" id="MBD3931352.1"/>
    </source>
</evidence>
<dbReference type="Pfam" id="PF13365">
    <property type="entry name" value="Trypsin_2"/>
    <property type="match status" value="1"/>
</dbReference>